<evidence type="ECO:0000313" key="1">
    <source>
        <dbReference type="EMBL" id="KRZ02997.1"/>
    </source>
</evidence>
<name>A0A0V1GY76_9BILA</name>
<gene>
    <name evidence="1" type="ORF">T11_4443</name>
</gene>
<protein>
    <submittedName>
        <fullName evidence="1">Uncharacterized protein</fullName>
    </submittedName>
</protein>
<keyword evidence="2" id="KW-1185">Reference proteome</keyword>
<evidence type="ECO:0000313" key="2">
    <source>
        <dbReference type="Proteomes" id="UP000055024"/>
    </source>
</evidence>
<accession>A0A0V1GY76</accession>
<dbReference type="EMBL" id="JYDP01000208">
    <property type="protein sequence ID" value="KRZ02997.1"/>
    <property type="molecule type" value="Genomic_DNA"/>
</dbReference>
<dbReference type="AlphaFoldDB" id="A0A0V1GY76"/>
<sequence length="42" mass="5037">MSAVKWQTFPEWEEKYLMTNEVWTEDLEQAESMPLETEAEKA</sequence>
<reference evidence="1 2" key="1">
    <citation type="submission" date="2015-01" db="EMBL/GenBank/DDBJ databases">
        <title>Evolution of Trichinella species and genotypes.</title>
        <authorList>
            <person name="Korhonen P.K."/>
            <person name="Edoardo P."/>
            <person name="Giuseppe L.R."/>
            <person name="Gasser R.B."/>
        </authorList>
    </citation>
    <scope>NUCLEOTIDE SEQUENCE [LARGE SCALE GENOMIC DNA]</scope>
    <source>
        <strain evidence="1">ISS1029</strain>
    </source>
</reference>
<comment type="caution">
    <text evidence="1">The sequence shown here is derived from an EMBL/GenBank/DDBJ whole genome shotgun (WGS) entry which is preliminary data.</text>
</comment>
<organism evidence="1 2">
    <name type="scientific">Trichinella zimbabwensis</name>
    <dbReference type="NCBI Taxonomy" id="268475"/>
    <lineage>
        <taxon>Eukaryota</taxon>
        <taxon>Metazoa</taxon>
        <taxon>Ecdysozoa</taxon>
        <taxon>Nematoda</taxon>
        <taxon>Enoplea</taxon>
        <taxon>Dorylaimia</taxon>
        <taxon>Trichinellida</taxon>
        <taxon>Trichinellidae</taxon>
        <taxon>Trichinella</taxon>
    </lineage>
</organism>
<proteinExistence type="predicted"/>
<dbReference type="Proteomes" id="UP000055024">
    <property type="component" value="Unassembled WGS sequence"/>
</dbReference>